<accession>A0A3M7QQ29</accession>
<keyword evidence="2" id="KW-1185">Reference proteome</keyword>
<evidence type="ECO:0000313" key="2">
    <source>
        <dbReference type="Proteomes" id="UP000276133"/>
    </source>
</evidence>
<reference evidence="1 2" key="1">
    <citation type="journal article" date="2018" name="Sci. Rep.">
        <title>Genomic signatures of local adaptation to the degree of environmental predictability in rotifers.</title>
        <authorList>
            <person name="Franch-Gras L."/>
            <person name="Hahn C."/>
            <person name="Garcia-Roger E.M."/>
            <person name="Carmona M.J."/>
            <person name="Serra M."/>
            <person name="Gomez A."/>
        </authorList>
    </citation>
    <scope>NUCLEOTIDE SEQUENCE [LARGE SCALE GENOMIC DNA]</scope>
    <source>
        <strain evidence="1">HYR1</strain>
    </source>
</reference>
<name>A0A3M7QQ29_BRAPC</name>
<protein>
    <submittedName>
        <fullName evidence="1">Uncharacterized protein</fullName>
    </submittedName>
</protein>
<dbReference type="EMBL" id="REGN01005381">
    <property type="protein sequence ID" value="RNA13557.1"/>
    <property type="molecule type" value="Genomic_DNA"/>
</dbReference>
<gene>
    <name evidence="1" type="ORF">BpHYR1_016134</name>
</gene>
<evidence type="ECO:0000313" key="1">
    <source>
        <dbReference type="EMBL" id="RNA13557.1"/>
    </source>
</evidence>
<dbReference type="AlphaFoldDB" id="A0A3M7QQ29"/>
<organism evidence="1 2">
    <name type="scientific">Brachionus plicatilis</name>
    <name type="common">Marine rotifer</name>
    <name type="synonym">Brachionus muelleri</name>
    <dbReference type="NCBI Taxonomy" id="10195"/>
    <lineage>
        <taxon>Eukaryota</taxon>
        <taxon>Metazoa</taxon>
        <taxon>Spiralia</taxon>
        <taxon>Gnathifera</taxon>
        <taxon>Rotifera</taxon>
        <taxon>Eurotatoria</taxon>
        <taxon>Monogononta</taxon>
        <taxon>Pseudotrocha</taxon>
        <taxon>Ploima</taxon>
        <taxon>Brachionidae</taxon>
        <taxon>Brachionus</taxon>
    </lineage>
</organism>
<sequence>MLNFKCSHAARPCGSNRLPIAFILNISCCKNARHRCFSGTFFCQNIICFVQFQLTIQKFGIWLMTYCKKQAGHWQIFYLCRKPRRPHEKTKTLSWDFRELVAALSSMLSIHHVYELHKL</sequence>
<proteinExistence type="predicted"/>
<comment type="caution">
    <text evidence="1">The sequence shown here is derived from an EMBL/GenBank/DDBJ whole genome shotgun (WGS) entry which is preliminary data.</text>
</comment>
<dbReference type="Proteomes" id="UP000276133">
    <property type="component" value="Unassembled WGS sequence"/>
</dbReference>